<evidence type="ECO:0000256" key="4">
    <source>
        <dbReference type="ARBA" id="ARBA00022475"/>
    </source>
</evidence>
<evidence type="ECO:0000256" key="1">
    <source>
        <dbReference type="ARBA" id="ARBA00004651"/>
    </source>
</evidence>
<feature type="transmembrane region" description="Helical" evidence="8">
    <location>
        <begin position="169"/>
        <end position="189"/>
    </location>
</feature>
<dbReference type="AlphaFoldDB" id="A0A142B8V4"/>
<protein>
    <submittedName>
        <fullName evidence="9">Branched-chain amino acid transport protein AzlC</fullName>
    </submittedName>
</protein>
<dbReference type="RefSeq" id="WP_034875044.1">
    <property type="nucleotide sequence ID" value="NZ_CP013251.1"/>
</dbReference>
<feature type="transmembrane region" description="Helical" evidence="8">
    <location>
        <begin position="20"/>
        <end position="36"/>
    </location>
</feature>
<dbReference type="STRING" id="570277.EZMO1_0966"/>
<comment type="similarity">
    <text evidence="2">Belongs to the AzlC family.</text>
</comment>
<evidence type="ECO:0000256" key="3">
    <source>
        <dbReference type="ARBA" id="ARBA00022448"/>
    </source>
</evidence>
<sequence length="252" mass="27001">MPDQTPSPARLLLQGAQHSLPLILAAVPFGILYGVLAKAAGMSDLAIIGMSALVFAGSAQFLAVSMLGAAAAWPAILLATFFVNLRHMLYAATLVPHTRHMRSSIRAKLAFWLTDETFAVVSGWLRTHQDGKGLYWYYTGSALLMYSNWLLCSWIGLTLGQNLPGMTDLGLEVAMIVAFVGIIAPAMVYSPMWLAGISAGVCAIFTIDWPYQSGLIVSSVVGVSLGLILETLNLSKTIKSQDHSSEGGLNRE</sequence>
<evidence type="ECO:0000256" key="6">
    <source>
        <dbReference type="ARBA" id="ARBA00022989"/>
    </source>
</evidence>
<feature type="transmembrane region" description="Helical" evidence="8">
    <location>
        <begin position="70"/>
        <end position="89"/>
    </location>
</feature>
<feature type="transmembrane region" description="Helical" evidence="8">
    <location>
        <begin position="137"/>
        <end position="157"/>
    </location>
</feature>
<dbReference type="OrthoDB" id="9803444at2"/>
<dbReference type="InterPro" id="IPR011606">
    <property type="entry name" value="Brnchd-chn_aa_trnsp_permease"/>
</dbReference>
<dbReference type="Pfam" id="PF03591">
    <property type="entry name" value="AzlC"/>
    <property type="match status" value="1"/>
</dbReference>
<feature type="transmembrane region" description="Helical" evidence="8">
    <location>
        <begin position="209"/>
        <end position="229"/>
    </location>
</feature>
<evidence type="ECO:0000256" key="5">
    <source>
        <dbReference type="ARBA" id="ARBA00022692"/>
    </source>
</evidence>
<keyword evidence="7 8" id="KW-0472">Membrane</keyword>
<keyword evidence="4" id="KW-1003">Cell membrane</keyword>
<dbReference type="EMBL" id="CP013251">
    <property type="protein sequence ID" value="AMO55180.1"/>
    <property type="molecule type" value="Genomic_DNA"/>
</dbReference>
<dbReference type="Proteomes" id="UP000071065">
    <property type="component" value="Chromosome"/>
</dbReference>
<accession>A0A142B8V4</accession>
<dbReference type="GO" id="GO:1903785">
    <property type="term" value="P:L-valine transmembrane transport"/>
    <property type="evidence" value="ECO:0007669"/>
    <property type="project" value="TreeGrafter"/>
</dbReference>
<dbReference type="PANTHER" id="PTHR34979">
    <property type="entry name" value="INNER MEMBRANE PROTEIN YGAZ"/>
    <property type="match status" value="1"/>
</dbReference>
<proteinExistence type="inferred from homology"/>
<organism evidence="9 10">
    <name type="scientific">Endozoicomonas montiporae CL-33</name>
    <dbReference type="NCBI Taxonomy" id="570277"/>
    <lineage>
        <taxon>Bacteria</taxon>
        <taxon>Pseudomonadati</taxon>
        <taxon>Pseudomonadota</taxon>
        <taxon>Gammaproteobacteria</taxon>
        <taxon>Oceanospirillales</taxon>
        <taxon>Endozoicomonadaceae</taxon>
        <taxon>Endozoicomonas</taxon>
    </lineage>
</organism>
<evidence type="ECO:0000256" key="8">
    <source>
        <dbReference type="SAM" id="Phobius"/>
    </source>
</evidence>
<evidence type="ECO:0000256" key="7">
    <source>
        <dbReference type="ARBA" id="ARBA00023136"/>
    </source>
</evidence>
<keyword evidence="3" id="KW-0813">Transport</keyword>
<gene>
    <name evidence="9" type="ORF">EZMO1_0966</name>
</gene>
<dbReference type="KEGG" id="emp:EZMO1_0966"/>
<keyword evidence="5 8" id="KW-0812">Transmembrane</keyword>
<comment type="subcellular location">
    <subcellularLocation>
        <location evidence="1">Cell membrane</location>
        <topology evidence="1">Multi-pass membrane protein</topology>
    </subcellularLocation>
</comment>
<reference evidence="9 10" key="1">
    <citation type="journal article" date="2016" name="Front. Microbiol.">
        <title>Genomic Insight into the Host-Endosymbiont Relationship of Endozoicomonas montiporae CL-33(T) with its Coral Host.</title>
        <authorList>
            <person name="Ding J.-Y."/>
            <person name="Shiu J.-H."/>
            <person name="Chen W.-M."/>
            <person name="Chiang Y.-R."/>
            <person name="Tang S.-L."/>
        </authorList>
    </citation>
    <scope>NUCLEOTIDE SEQUENCE [LARGE SCALE GENOMIC DNA]</scope>
    <source>
        <strain evidence="9 10">CL-33</strain>
    </source>
</reference>
<dbReference type="GO" id="GO:0005886">
    <property type="term" value="C:plasma membrane"/>
    <property type="evidence" value="ECO:0007669"/>
    <property type="project" value="UniProtKB-SubCell"/>
</dbReference>
<dbReference type="PATRIC" id="fig|570277.3.peg.1053"/>
<evidence type="ECO:0000313" key="9">
    <source>
        <dbReference type="EMBL" id="AMO55180.1"/>
    </source>
</evidence>
<evidence type="ECO:0000313" key="10">
    <source>
        <dbReference type="Proteomes" id="UP000071065"/>
    </source>
</evidence>
<keyword evidence="6 8" id="KW-1133">Transmembrane helix</keyword>
<dbReference type="PANTHER" id="PTHR34979:SF1">
    <property type="entry name" value="INNER MEMBRANE PROTEIN YGAZ"/>
    <property type="match status" value="1"/>
</dbReference>
<evidence type="ECO:0000256" key="2">
    <source>
        <dbReference type="ARBA" id="ARBA00010735"/>
    </source>
</evidence>
<name>A0A142B8V4_9GAMM</name>